<dbReference type="AlphaFoldDB" id="A0CGJ1"/>
<name>A0CGJ1_PARTE</name>
<gene>
    <name evidence="2" type="ORF">GSPATT00007348001</name>
</gene>
<sequence>MFLLIFGLTWAQVNLLLFKKQHSIYLIDKITQHAFSFEYFSLHFLRTRSSLYFVPKYCFIIRFFLYYYVSSTLFGHYQLAQYISLFGQLGVFCYFINKFEIPALNWSERSPYTPTINRPRAYYVPLFPMSWVNDTPQLWSMFYPLYGRRYFTVQNLALVDQDFPLLNHILQQEIQQGLEIPQDQEVQIEINQQIQIPQNNNIQKIDQQQQQQEEQQEQQQQQQQQQQQF</sequence>
<dbReference type="eggNOG" id="ENOG502SNIK">
    <property type="taxonomic scope" value="Eukaryota"/>
</dbReference>
<dbReference type="InParanoid" id="A0CGJ1"/>
<evidence type="ECO:0000313" key="2">
    <source>
        <dbReference type="EMBL" id="CAK69908.1"/>
    </source>
</evidence>
<evidence type="ECO:0000256" key="1">
    <source>
        <dbReference type="SAM" id="MobiDB-lite"/>
    </source>
</evidence>
<organism evidence="2 3">
    <name type="scientific">Paramecium tetraurelia</name>
    <dbReference type="NCBI Taxonomy" id="5888"/>
    <lineage>
        <taxon>Eukaryota</taxon>
        <taxon>Sar</taxon>
        <taxon>Alveolata</taxon>
        <taxon>Ciliophora</taxon>
        <taxon>Intramacronucleata</taxon>
        <taxon>Oligohymenophorea</taxon>
        <taxon>Peniculida</taxon>
        <taxon>Parameciidae</taxon>
        <taxon>Paramecium</taxon>
    </lineage>
</organism>
<dbReference type="Proteomes" id="UP000000600">
    <property type="component" value="Unassembled WGS sequence"/>
</dbReference>
<dbReference type="GeneID" id="5023090"/>
<feature type="region of interest" description="Disordered" evidence="1">
    <location>
        <begin position="203"/>
        <end position="229"/>
    </location>
</feature>
<evidence type="ECO:0008006" key="4">
    <source>
        <dbReference type="Google" id="ProtNLM"/>
    </source>
</evidence>
<dbReference type="EMBL" id="CT868074">
    <property type="protein sequence ID" value="CAK69908.1"/>
    <property type="molecule type" value="Genomic_DNA"/>
</dbReference>
<reference evidence="2 3" key="1">
    <citation type="journal article" date="2006" name="Nature">
        <title>Global trends of whole-genome duplications revealed by the ciliate Paramecium tetraurelia.</title>
        <authorList>
            <consortium name="Genoscope"/>
            <person name="Aury J.-M."/>
            <person name="Jaillon O."/>
            <person name="Duret L."/>
            <person name="Noel B."/>
            <person name="Jubin C."/>
            <person name="Porcel B.M."/>
            <person name="Segurens B."/>
            <person name="Daubin V."/>
            <person name="Anthouard V."/>
            <person name="Aiach N."/>
            <person name="Arnaiz O."/>
            <person name="Billaut A."/>
            <person name="Beisson J."/>
            <person name="Blanc I."/>
            <person name="Bouhouche K."/>
            <person name="Camara F."/>
            <person name="Duharcourt S."/>
            <person name="Guigo R."/>
            <person name="Gogendeau D."/>
            <person name="Katinka M."/>
            <person name="Keller A.-M."/>
            <person name="Kissmehl R."/>
            <person name="Klotz C."/>
            <person name="Koll F."/>
            <person name="Le Moue A."/>
            <person name="Lepere C."/>
            <person name="Malinsky S."/>
            <person name="Nowacki M."/>
            <person name="Nowak J.K."/>
            <person name="Plattner H."/>
            <person name="Poulain J."/>
            <person name="Ruiz F."/>
            <person name="Serrano V."/>
            <person name="Zagulski M."/>
            <person name="Dessen P."/>
            <person name="Betermier M."/>
            <person name="Weissenbach J."/>
            <person name="Scarpelli C."/>
            <person name="Schachter V."/>
            <person name="Sperling L."/>
            <person name="Meyer E."/>
            <person name="Cohen J."/>
            <person name="Wincker P."/>
        </authorList>
    </citation>
    <scope>NUCLEOTIDE SEQUENCE [LARGE SCALE GENOMIC DNA]</scope>
    <source>
        <strain evidence="2 3">Stock d4-2</strain>
    </source>
</reference>
<keyword evidence="3" id="KW-1185">Reference proteome</keyword>
<accession>A0CGJ1</accession>
<protein>
    <recommendedName>
        <fullName evidence="4">Transmembrane protein</fullName>
    </recommendedName>
</protein>
<proteinExistence type="predicted"/>
<evidence type="ECO:0000313" key="3">
    <source>
        <dbReference type="Proteomes" id="UP000000600"/>
    </source>
</evidence>
<dbReference type="OrthoDB" id="289147at2759"/>
<dbReference type="RefSeq" id="XP_001437305.1">
    <property type="nucleotide sequence ID" value="XM_001437268.1"/>
</dbReference>
<dbReference type="HOGENOM" id="CLU_1211800_0_0_1"/>
<dbReference type="KEGG" id="ptm:GSPATT00007348001"/>